<dbReference type="OrthoDB" id="497541at2759"/>
<proteinExistence type="predicted"/>
<name>A0A835XLM1_9CHLO</name>
<comment type="caution">
    <text evidence="2">The sequence shown here is derived from an EMBL/GenBank/DDBJ whole genome shotgun (WGS) entry which is preliminary data.</text>
</comment>
<feature type="compositionally biased region" description="Low complexity" evidence="1">
    <location>
        <begin position="230"/>
        <end position="239"/>
    </location>
</feature>
<dbReference type="AlphaFoldDB" id="A0A835XLM1"/>
<dbReference type="Proteomes" id="UP000612055">
    <property type="component" value="Unassembled WGS sequence"/>
</dbReference>
<gene>
    <name evidence="2" type="ORF">HYH03_016160</name>
</gene>
<evidence type="ECO:0000256" key="1">
    <source>
        <dbReference type="SAM" id="MobiDB-lite"/>
    </source>
</evidence>
<protein>
    <recommendedName>
        <fullName evidence="4">DUF3445 domain-containing protein</fullName>
    </recommendedName>
</protein>
<evidence type="ECO:0000313" key="2">
    <source>
        <dbReference type="EMBL" id="KAG2485063.1"/>
    </source>
</evidence>
<dbReference type="EMBL" id="JAEHOE010000136">
    <property type="protein sequence ID" value="KAG2485063.1"/>
    <property type="molecule type" value="Genomic_DNA"/>
</dbReference>
<keyword evidence="3" id="KW-1185">Reference proteome</keyword>
<sequence length="239" mass="25898">MITNLATGESFDTAAPGVEPLEVVGRLVQEDICILAAGEGGHQRLLGGVVCFPAHWSVLEKLGKILPDIHDPVPRWRSDAAGPARAFLSALRPEQPFIRWNWTLMPTAELHLSNFYEPPPAPHAAAPEDVSGIERLHLRLERQYFHRLPRSGCLVFTIRTYQRPIREAVEGRPTMAAALAGALRDLPYAHLEYKVGLQHRLPALLELLDAAAQGEGGREGEGGQEGSAGGVVAATATSM</sequence>
<reference evidence="2" key="1">
    <citation type="journal article" date="2020" name="bioRxiv">
        <title>Comparative genomics of Chlamydomonas.</title>
        <authorList>
            <person name="Craig R.J."/>
            <person name="Hasan A.R."/>
            <person name="Ness R.W."/>
            <person name="Keightley P.D."/>
        </authorList>
    </citation>
    <scope>NUCLEOTIDE SEQUENCE</scope>
    <source>
        <strain evidence="2">CCAP 11/70</strain>
    </source>
</reference>
<feature type="region of interest" description="Disordered" evidence="1">
    <location>
        <begin position="214"/>
        <end position="239"/>
    </location>
</feature>
<accession>A0A835XLM1</accession>
<dbReference type="InterPro" id="IPR021848">
    <property type="entry name" value="HODM_asu-like"/>
</dbReference>
<dbReference type="Pfam" id="PF11927">
    <property type="entry name" value="HODM_asu-like"/>
    <property type="match status" value="1"/>
</dbReference>
<evidence type="ECO:0008006" key="4">
    <source>
        <dbReference type="Google" id="ProtNLM"/>
    </source>
</evidence>
<organism evidence="2 3">
    <name type="scientific">Edaphochlamys debaryana</name>
    <dbReference type="NCBI Taxonomy" id="47281"/>
    <lineage>
        <taxon>Eukaryota</taxon>
        <taxon>Viridiplantae</taxon>
        <taxon>Chlorophyta</taxon>
        <taxon>core chlorophytes</taxon>
        <taxon>Chlorophyceae</taxon>
        <taxon>CS clade</taxon>
        <taxon>Chlamydomonadales</taxon>
        <taxon>Chlamydomonadales incertae sedis</taxon>
        <taxon>Edaphochlamys</taxon>
    </lineage>
</organism>
<evidence type="ECO:0000313" key="3">
    <source>
        <dbReference type="Proteomes" id="UP000612055"/>
    </source>
</evidence>